<feature type="domain" description="Major facilitator superfamily (MFS) profile" evidence="8">
    <location>
        <begin position="53"/>
        <end position="462"/>
    </location>
</feature>
<reference evidence="9 10" key="1">
    <citation type="submission" date="2024-01" db="EMBL/GenBank/DDBJ databases">
        <title>A draft genome for a cacao thread blight-causing isolate of Paramarasmius palmivorus.</title>
        <authorList>
            <person name="Baruah I.K."/>
            <person name="Bukari Y."/>
            <person name="Amoako-Attah I."/>
            <person name="Meinhardt L.W."/>
            <person name="Bailey B.A."/>
            <person name="Cohen S.P."/>
        </authorList>
    </citation>
    <scope>NUCLEOTIDE SEQUENCE [LARGE SCALE GENOMIC DNA]</scope>
    <source>
        <strain evidence="9 10">GH-12</strain>
    </source>
</reference>
<keyword evidence="4 7" id="KW-1133">Transmembrane helix</keyword>
<dbReference type="SUPFAM" id="SSF103473">
    <property type="entry name" value="MFS general substrate transporter"/>
    <property type="match status" value="1"/>
</dbReference>
<feature type="region of interest" description="Disordered" evidence="6">
    <location>
        <begin position="1"/>
        <end position="24"/>
    </location>
</feature>
<feature type="transmembrane region" description="Helical" evidence="7">
    <location>
        <begin position="212"/>
        <end position="234"/>
    </location>
</feature>
<dbReference type="InterPro" id="IPR011701">
    <property type="entry name" value="MFS"/>
</dbReference>
<feature type="transmembrane region" description="Helical" evidence="7">
    <location>
        <begin position="92"/>
        <end position="112"/>
    </location>
</feature>
<evidence type="ECO:0000256" key="2">
    <source>
        <dbReference type="ARBA" id="ARBA00022448"/>
    </source>
</evidence>
<accession>A0AAW0DZK2</accession>
<proteinExistence type="predicted"/>
<dbReference type="Pfam" id="PF07690">
    <property type="entry name" value="MFS_1"/>
    <property type="match status" value="1"/>
</dbReference>
<keyword evidence="3 7" id="KW-0812">Transmembrane</keyword>
<dbReference type="Proteomes" id="UP001383192">
    <property type="component" value="Unassembled WGS sequence"/>
</dbReference>
<dbReference type="PANTHER" id="PTHR43791">
    <property type="entry name" value="PERMEASE-RELATED"/>
    <property type="match status" value="1"/>
</dbReference>
<protein>
    <recommendedName>
        <fullName evidence="8">Major facilitator superfamily (MFS) profile domain-containing protein</fullName>
    </recommendedName>
</protein>
<dbReference type="AlphaFoldDB" id="A0AAW0DZK2"/>
<dbReference type="InterPro" id="IPR036259">
    <property type="entry name" value="MFS_trans_sf"/>
</dbReference>
<feature type="transmembrane region" description="Helical" evidence="7">
    <location>
        <begin position="49"/>
        <end position="66"/>
    </location>
</feature>
<feature type="transmembrane region" description="Helical" evidence="7">
    <location>
        <begin position="119"/>
        <end position="139"/>
    </location>
</feature>
<gene>
    <name evidence="9" type="ORF">VNI00_002451</name>
</gene>
<sequence length="490" mass="54445">MGSQNHHDARSSDEVDVKHGIHEEDGKTKLSEALAEFSEEEIKKTWRKVDWHIMPIAVLLYLASYIDRANIGNARVLGMAEDLKLTSGQYNWALSIFFIGYVLNETPSNIILKKLRPSYYIPSLTVTWGVICALFAVIHSASGLLAIRFFLGLAEAGFLPGIIFWVGSWYPRHLQGRRYSVLYSSVSLTGAFGGLLATAIHSLDGNHGIAGWRWIFIVEGVVTIGLGLLSFVFMSDYPISARWLTEREKRIINITNEADRALLAEEGFNKKQIISAFTDWRTYLWGLVYLSTYIPVYSVILSLPSVVAGLGYKGTTATLMACPPYGFGFIIVLLAGYSTDRFGRRYWHMVFGCCMTLIGLIVLMSVEDLSVRYGMFFIVMFMFVPIAVEWSWLAGNVAGSNKRAAATGIIFSSGNIGGAVAGQIYRSEWAPLFVNGHAVNVGCYAIALISVTVLWWSFKRDNRLREDATGKEGNLEKGMLGERLGDLGDR</sequence>
<feature type="transmembrane region" description="Helical" evidence="7">
    <location>
        <begin position="179"/>
        <end position="200"/>
    </location>
</feature>
<comment type="subcellular location">
    <subcellularLocation>
        <location evidence="1">Membrane</location>
        <topology evidence="1">Multi-pass membrane protein</topology>
    </subcellularLocation>
</comment>
<dbReference type="Gene3D" id="1.20.1250.20">
    <property type="entry name" value="MFS general substrate transporter like domains"/>
    <property type="match status" value="2"/>
</dbReference>
<dbReference type="PANTHER" id="PTHR43791:SF36">
    <property type="entry name" value="TRANSPORTER, PUTATIVE (AFU_ORTHOLOGUE AFUA_6G08340)-RELATED"/>
    <property type="match status" value="1"/>
</dbReference>
<dbReference type="PROSITE" id="PS50850">
    <property type="entry name" value="MFS"/>
    <property type="match status" value="1"/>
</dbReference>
<organism evidence="9 10">
    <name type="scientific">Paramarasmius palmivorus</name>
    <dbReference type="NCBI Taxonomy" id="297713"/>
    <lineage>
        <taxon>Eukaryota</taxon>
        <taxon>Fungi</taxon>
        <taxon>Dikarya</taxon>
        <taxon>Basidiomycota</taxon>
        <taxon>Agaricomycotina</taxon>
        <taxon>Agaricomycetes</taxon>
        <taxon>Agaricomycetidae</taxon>
        <taxon>Agaricales</taxon>
        <taxon>Marasmiineae</taxon>
        <taxon>Marasmiaceae</taxon>
        <taxon>Paramarasmius</taxon>
    </lineage>
</organism>
<dbReference type="EMBL" id="JAYKXP010000006">
    <property type="protein sequence ID" value="KAK7056734.1"/>
    <property type="molecule type" value="Genomic_DNA"/>
</dbReference>
<feature type="transmembrane region" description="Helical" evidence="7">
    <location>
        <begin position="145"/>
        <end position="167"/>
    </location>
</feature>
<feature type="transmembrane region" description="Helical" evidence="7">
    <location>
        <begin position="404"/>
        <end position="425"/>
    </location>
</feature>
<keyword evidence="5 7" id="KW-0472">Membrane</keyword>
<feature type="transmembrane region" description="Helical" evidence="7">
    <location>
        <begin position="437"/>
        <end position="458"/>
    </location>
</feature>
<evidence type="ECO:0000256" key="4">
    <source>
        <dbReference type="ARBA" id="ARBA00022989"/>
    </source>
</evidence>
<evidence type="ECO:0000313" key="10">
    <source>
        <dbReference type="Proteomes" id="UP001383192"/>
    </source>
</evidence>
<dbReference type="InterPro" id="IPR020846">
    <property type="entry name" value="MFS_dom"/>
</dbReference>
<feature type="transmembrane region" description="Helical" evidence="7">
    <location>
        <begin position="346"/>
        <end position="366"/>
    </location>
</feature>
<evidence type="ECO:0000256" key="3">
    <source>
        <dbReference type="ARBA" id="ARBA00022692"/>
    </source>
</evidence>
<keyword evidence="2" id="KW-0813">Transport</keyword>
<keyword evidence="10" id="KW-1185">Reference proteome</keyword>
<evidence type="ECO:0000313" key="9">
    <source>
        <dbReference type="EMBL" id="KAK7056734.1"/>
    </source>
</evidence>
<evidence type="ECO:0000256" key="7">
    <source>
        <dbReference type="SAM" id="Phobius"/>
    </source>
</evidence>
<feature type="transmembrane region" description="Helical" evidence="7">
    <location>
        <begin position="315"/>
        <end position="334"/>
    </location>
</feature>
<dbReference type="GO" id="GO:0022857">
    <property type="term" value="F:transmembrane transporter activity"/>
    <property type="evidence" value="ECO:0007669"/>
    <property type="project" value="InterPro"/>
</dbReference>
<feature type="transmembrane region" description="Helical" evidence="7">
    <location>
        <begin position="372"/>
        <end position="392"/>
    </location>
</feature>
<evidence type="ECO:0000256" key="6">
    <source>
        <dbReference type="SAM" id="MobiDB-lite"/>
    </source>
</evidence>
<dbReference type="FunFam" id="1.20.1250.20:FF:000013">
    <property type="entry name" value="MFS general substrate transporter"/>
    <property type="match status" value="1"/>
</dbReference>
<name>A0AAW0DZK2_9AGAR</name>
<comment type="caution">
    <text evidence="9">The sequence shown here is derived from an EMBL/GenBank/DDBJ whole genome shotgun (WGS) entry which is preliminary data.</text>
</comment>
<feature type="transmembrane region" description="Helical" evidence="7">
    <location>
        <begin position="283"/>
        <end position="303"/>
    </location>
</feature>
<dbReference type="GO" id="GO:0016020">
    <property type="term" value="C:membrane"/>
    <property type="evidence" value="ECO:0007669"/>
    <property type="project" value="UniProtKB-SubCell"/>
</dbReference>
<evidence type="ECO:0000256" key="5">
    <source>
        <dbReference type="ARBA" id="ARBA00023136"/>
    </source>
</evidence>
<evidence type="ECO:0000259" key="8">
    <source>
        <dbReference type="PROSITE" id="PS50850"/>
    </source>
</evidence>
<evidence type="ECO:0000256" key="1">
    <source>
        <dbReference type="ARBA" id="ARBA00004141"/>
    </source>
</evidence>
<dbReference type="FunFam" id="1.20.1250.20:FF:000034">
    <property type="entry name" value="MFS general substrate transporter"/>
    <property type="match status" value="1"/>
</dbReference>